<organism evidence="2 3">
    <name type="scientific">Cutibacterium equinum</name>
    <dbReference type="NCBI Taxonomy" id="3016342"/>
    <lineage>
        <taxon>Bacteria</taxon>
        <taxon>Bacillati</taxon>
        <taxon>Actinomycetota</taxon>
        <taxon>Actinomycetes</taxon>
        <taxon>Propionibacteriales</taxon>
        <taxon>Propionibacteriaceae</taxon>
        <taxon>Cutibacterium</taxon>
    </lineage>
</organism>
<evidence type="ECO:0000313" key="3">
    <source>
        <dbReference type="Proteomes" id="UP001212097"/>
    </source>
</evidence>
<accession>A0ABY7R1K4</accession>
<dbReference type="Proteomes" id="UP001212097">
    <property type="component" value="Chromosome"/>
</dbReference>
<gene>
    <name evidence="2" type="ORF">O6R08_03880</name>
</gene>
<name>A0ABY7R1K4_9ACTN</name>
<proteinExistence type="predicted"/>
<feature type="chain" id="PRO_5045229485" description="Tat pathway signal sequence domain protein" evidence="1">
    <location>
        <begin position="32"/>
        <end position="243"/>
    </location>
</feature>
<dbReference type="RefSeq" id="WP_271418817.1">
    <property type="nucleotide sequence ID" value="NZ_CP115668.1"/>
</dbReference>
<reference evidence="2 3" key="2">
    <citation type="submission" date="2023-06" db="EMBL/GenBank/DDBJ databases">
        <title>The Gram-positive Non-spore-bearing Anaerobic Bacilli of Human Feces.</title>
        <authorList>
            <person name="Eggerth A.H."/>
        </authorList>
    </citation>
    <scope>NUCLEOTIDE SEQUENCE [LARGE SCALE GENOMIC DNA]</scope>
    <source>
        <strain evidence="2 3">CBA3108</strain>
    </source>
</reference>
<keyword evidence="3" id="KW-1185">Reference proteome</keyword>
<dbReference type="PROSITE" id="PS51318">
    <property type="entry name" value="TAT"/>
    <property type="match status" value="1"/>
</dbReference>
<dbReference type="InterPro" id="IPR006311">
    <property type="entry name" value="TAT_signal"/>
</dbReference>
<dbReference type="EMBL" id="CP115668">
    <property type="protein sequence ID" value="WCC80637.1"/>
    <property type="molecule type" value="Genomic_DNA"/>
</dbReference>
<evidence type="ECO:0000256" key="1">
    <source>
        <dbReference type="SAM" id="SignalP"/>
    </source>
</evidence>
<evidence type="ECO:0000313" key="2">
    <source>
        <dbReference type="EMBL" id="WCC80637.1"/>
    </source>
</evidence>
<sequence>MDTQISRRTLTSGALWAVPTAAVVGTTPASAASTPPAGDCGVTPEEVTGGTATSHQVARMLAWPLDGGTYSLANGNVIPGNLAINSGWRPSSACGATLSNVSNILTYKVHNATGEKYLPPTTLTDANGKLISTGDATQGNVQTGGYLVGVRYSTNIQFGNVQEMINQRWRDLSYPLTVNMPIELSYTATTGALKGKLVKRIITMTFTIPNSRAGVHKIDPAPTFSGGWTFPDPTGDPTTYIPD</sequence>
<protein>
    <recommendedName>
        <fullName evidence="4">Tat pathway signal sequence domain protein</fullName>
    </recommendedName>
</protein>
<reference evidence="2 3" key="1">
    <citation type="submission" date="2023-01" db="EMBL/GenBank/DDBJ databases">
        <authorList>
            <person name="Lee S.H."/>
            <person name="Jung H.S."/>
            <person name="Yun J.U."/>
        </authorList>
    </citation>
    <scope>NUCLEOTIDE SEQUENCE [LARGE SCALE GENOMIC DNA]</scope>
    <source>
        <strain evidence="2 3">CBA3108</strain>
    </source>
</reference>
<keyword evidence="1" id="KW-0732">Signal</keyword>
<evidence type="ECO:0008006" key="4">
    <source>
        <dbReference type="Google" id="ProtNLM"/>
    </source>
</evidence>
<feature type="signal peptide" evidence="1">
    <location>
        <begin position="1"/>
        <end position="31"/>
    </location>
</feature>